<dbReference type="Proteomes" id="UP000243904">
    <property type="component" value="Chromosome I"/>
</dbReference>
<gene>
    <name evidence="7" type="ORF">SAMN05444158_2433</name>
</gene>
<evidence type="ECO:0000256" key="2">
    <source>
        <dbReference type="ARBA" id="ARBA00022475"/>
    </source>
</evidence>
<keyword evidence="3 6" id="KW-0812">Transmembrane</keyword>
<sequence length="322" mass="33636">MSDTRKNRLGLIALALILLLLFSAAKLANGYIVYILAFMCINALMATGFNFVIGFLGQLVFANTAFFGIGAYCYGIILVHTGLPFPVAFLGACIAGGLAGLIVGLPALRLTGFQLAIVTLAFNELMHWVYLHSGSVGGGASGMELPDAQFLGLDLVDDRSKYVVILVVTIVCIWMVRNIARSTVGRAIVSVGASELAAAALTVPPVRYKIAAFALSGFFTAIAGALFAFLLGRVAPESFSLGQLLLGFAMVMVGGMGTVAGPVLGAVLLTAAPEFLRNIAGAEEILYSFLLIGLLLFMPSGLFGGLCALIPSLRERHLGAAP</sequence>
<dbReference type="InterPro" id="IPR001851">
    <property type="entry name" value="ABC_transp_permease"/>
</dbReference>
<name>A0A1H1T769_9BRAD</name>
<evidence type="ECO:0000256" key="5">
    <source>
        <dbReference type="ARBA" id="ARBA00023136"/>
    </source>
</evidence>
<dbReference type="Pfam" id="PF02653">
    <property type="entry name" value="BPD_transp_2"/>
    <property type="match status" value="1"/>
</dbReference>
<dbReference type="InterPro" id="IPR043428">
    <property type="entry name" value="LivM-like"/>
</dbReference>
<comment type="subcellular location">
    <subcellularLocation>
        <location evidence="1">Cell membrane</location>
        <topology evidence="1">Multi-pass membrane protein</topology>
    </subcellularLocation>
</comment>
<accession>A0A1H1T769</accession>
<organism evidence="7 8">
    <name type="scientific">Bradyrhizobium canariense</name>
    <dbReference type="NCBI Taxonomy" id="255045"/>
    <lineage>
        <taxon>Bacteria</taxon>
        <taxon>Pseudomonadati</taxon>
        <taxon>Pseudomonadota</taxon>
        <taxon>Alphaproteobacteria</taxon>
        <taxon>Hyphomicrobiales</taxon>
        <taxon>Nitrobacteraceae</taxon>
        <taxon>Bradyrhizobium</taxon>
    </lineage>
</organism>
<proteinExistence type="predicted"/>
<evidence type="ECO:0000313" key="7">
    <source>
        <dbReference type="EMBL" id="SDS56082.1"/>
    </source>
</evidence>
<feature type="transmembrane region" description="Helical" evidence="6">
    <location>
        <begin position="210"/>
        <end position="232"/>
    </location>
</feature>
<dbReference type="CDD" id="cd06581">
    <property type="entry name" value="TM_PBP1_LivM_like"/>
    <property type="match status" value="1"/>
</dbReference>
<feature type="transmembrane region" description="Helical" evidence="6">
    <location>
        <begin position="34"/>
        <end position="53"/>
    </location>
</feature>
<feature type="transmembrane region" description="Helical" evidence="6">
    <location>
        <begin position="244"/>
        <end position="265"/>
    </location>
</feature>
<keyword evidence="5 6" id="KW-0472">Membrane</keyword>
<feature type="transmembrane region" description="Helical" evidence="6">
    <location>
        <begin position="85"/>
        <end position="105"/>
    </location>
</feature>
<evidence type="ECO:0000256" key="6">
    <source>
        <dbReference type="SAM" id="Phobius"/>
    </source>
</evidence>
<dbReference type="PANTHER" id="PTHR30482:SF10">
    <property type="entry name" value="HIGH-AFFINITY BRANCHED-CHAIN AMINO ACID TRANSPORT PROTEIN BRAE"/>
    <property type="match status" value="1"/>
</dbReference>
<feature type="transmembrane region" description="Helical" evidence="6">
    <location>
        <begin position="162"/>
        <end position="180"/>
    </location>
</feature>
<evidence type="ECO:0000313" key="8">
    <source>
        <dbReference type="Proteomes" id="UP000243904"/>
    </source>
</evidence>
<evidence type="ECO:0000256" key="4">
    <source>
        <dbReference type="ARBA" id="ARBA00022989"/>
    </source>
</evidence>
<reference evidence="8" key="1">
    <citation type="submission" date="2016-10" db="EMBL/GenBank/DDBJ databases">
        <authorList>
            <person name="Varghese N."/>
            <person name="Submissions S."/>
        </authorList>
    </citation>
    <scope>NUCLEOTIDE SEQUENCE [LARGE SCALE GENOMIC DNA]</scope>
    <source>
        <strain evidence="8">GAS369</strain>
    </source>
</reference>
<dbReference type="PANTHER" id="PTHR30482">
    <property type="entry name" value="HIGH-AFFINITY BRANCHED-CHAIN AMINO ACID TRANSPORT SYSTEM PERMEASE"/>
    <property type="match status" value="1"/>
</dbReference>
<feature type="transmembrane region" description="Helical" evidence="6">
    <location>
        <begin position="187"/>
        <end position="204"/>
    </location>
</feature>
<feature type="transmembrane region" description="Helical" evidence="6">
    <location>
        <begin position="285"/>
        <end position="310"/>
    </location>
</feature>
<feature type="transmembrane region" description="Helical" evidence="6">
    <location>
        <begin position="112"/>
        <end position="131"/>
    </location>
</feature>
<keyword evidence="4 6" id="KW-1133">Transmembrane helix</keyword>
<keyword evidence="2" id="KW-1003">Cell membrane</keyword>
<dbReference type="AlphaFoldDB" id="A0A1H1T769"/>
<protein>
    <submittedName>
        <fullName evidence="7">Amino acid/amide ABC transporter membrane protein 2, HAAT family</fullName>
    </submittedName>
</protein>
<evidence type="ECO:0000256" key="3">
    <source>
        <dbReference type="ARBA" id="ARBA00022692"/>
    </source>
</evidence>
<feature type="transmembrane region" description="Helical" evidence="6">
    <location>
        <begin position="60"/>
        <end position="79"/>
    </location>
</feature>
<dbReference type="GO" id="GO:0005886">
    <property type="term" value="C:plasma membrane"/>
    <property type="evidence" value="ECO:0007669"/>
    <property type="project" value="UniProtKB-SubCell"/>
</dbReference>
<evidence type="ECO:0000256" key="1">
    <source>
        <dbReference type="ARBA" id="ARBA00004651"/>
    </source>
</evidence>
<dbReference type="EMBL" id="LT629750">
    <property type="protein sequence ID" value="SDS56082.1"/>
    <property type="molecule type" value="Genomic_DNA"/>
</dbReference>
<dbReference type="RefSeq" id="WP_146687401.1">
    <property type="nucleotide sequence ID" value="NZ_LT629750.1"/>
</dbReference>
<keyword evidence="8" id="KW-1185">Reference proteome</keyword>
<dbReference type="GO" id="GO:0015658">
    <property type="term" value="F:branched-chain amino acid transmembrane transporter activity"/>
    <property type="evidence" value="ECO:0007669"/>
    <property type="project" value="InterPro"/>
</dbReference>